<evidence type="ECO:0000313" key="3">
    <source>
        <dbReference type="Proteomes" id="UP001596166"/>
    </source>
</evidence>
<accession>A0ABW0G1C4</accession>
<dbReference type="Proteomes" id="UP001596166">
    <property type="component" value="Unassembled WGS sequence"/>
</dbReference>
<comment type="caution">
    <text evidence="2">The sequence shown here is derived from an EMBL/GenBank/DDBJ whole genome shotgun (WGS) entry which is preliminary data.</text>
</comment>
<gene>
    <name evidence="2" type="ORF">ACFPMG_04935</name>
</gene>
<evidence type="ECO:0000256" key="1">
    <source>
        <dbReference type="SAM" id="MobiDB-lite"/>
    </source>
</evidence>
<proteinExistence type="predicted"/>
<dbReference type="EMBL" id="JBHSLC010000006">
    <property type="protein sequence ID" value="MFC5354346.1"/>
    <property type="molecule type" value="Genomic_DNA"/>
</dbReference>
<evidence type="ECO:0000313" key="2">
    <source>
        <dbReference type="EMBL" id="MFC5354346.1"/>
    </source>
</evidence>
<feature type="region of interest" description="Disordered" evidence="1">
    <location>
        <begin position="65"/>
        <end position="122"/>
    </location>
</feature>
<sequence length="122" mass="12433">MIETFVELAGEISIRNGVARIVFVGDDPQGGGQSAMTPKLRVILPIKGLFDLHNAIGDLARRLEAAGSSGPDTAGSASSTVPAPLVSTPPIEKMPIPASIPSGSTPADAAGRSPNFMGALRE</sequence>
<reference evidence="3" key="1">
    <citation type="journal article" date="2019" name="Int. J. Syst. Evol. Microbiol.">
        <title>The Global Catalogue of Microorganisms (GCM) 10K type strain sequencing project: providing services to taxonomists for standard genome sequencing and annotation.</title>
        <authorList>
            <consortium name="The Broad Institute Genomics Platform"/>
            <consortium name="The Broad Institute Genome Sequencing Center for Infectious Disease"/>
            <person name="Wu L."/>
            <person name="Ma J."/>
        </authorList>
    </citation>
    <scope>NUCLEOTIDE SEQUENCE [LARGE SCALE GENOMIC DNA]</scope>
    <source>
        <strain evidence="3">CCUG 58760</strain>
    </source>
</reference>
<keyword evidence="3" id="KW-1185">Reference proteome</keyword>
<organism evidence="2 3">
    <name type="scientific">Azospirillum himalayense</name>
    <dbReference type="NCBI Taxonomy" id="654847"/>
    <lineage>
        <taxon>Bacteria</taxon>
        <taxon>Pseudomonadati</taxon>
        <taxon>Pseudomonadota</taxon>
        <taxon>Alphaproteobacteria</taxon>
        <taxon>Rhodospirillales</taxon>
        <taxon>Azospirillaceae</taxon>
        <taxon>Azospirillum</taxon>
    </lineage>
</organism>
<name>A0ABW0G1C4_9PROT</name>
<protein>
    <submittedName>
        <fullName evidence="2">Uncharacterized protein</fullName>
    </submittedName>
</protein>